<name>A0ABU8XP46_9PROT</name>
<keyword evidence="2" id="KW-1185">Reference proteome</keyword>
<gene>
    <name evidence="1" type="ORF">U1T56_07415</name>
</gene>
<organism evidence="1 2">
    <name type="scientific">Benzoatithermus flavus</name>
    <dbReference type="NCBI Taxonomy" id="3108223"/>
    <lineage>
        <taxon>Bacteria</taxon>
        <taxon>Pseudomonadati</taxon>
        <taxon>Pseudomonadota</taxon>
        <taxon>Alphaproteobacteria</taxon>
        <taxon>Geminicoccales</taxon>
        <taxon>Geminicoccaceae</taxon>
        <taxon>Benzoatithermus</taxon>
    </lineage>
</organism>
<sequence length="63" mass="7266">MSGLRRRPKTIERQRDAGRRLMWFVMRAPGEPMSELPDAAPLFMLVTPERDREAEPALNTSRA</sequence>
<proteinExistence type="predicted"/>
<evidence type="ECO:0000313" key="2">
    <source>
        <dbReference type="Proteomes" id="UP001375743"/>
    </source>
</evidence>
<accession>A0ABU8XP46</accession>
<comment type="caution">
    <text evidence="1">The sequence shown here is derived from an EMBL/GenBank/DDBJ whole genome shotgun (WGS) entry which is preliminary data.</text>
</comment>
<dbReference type="RefSeq" id="WP_418158820.1">
    <property type="nucleotide sequence ID" value="NZ_JBBLZC010000005.1"/>
</dbReference>
<reference evidence="1 2" key="1">
    <citation type="submission" date="2024-01" db="EMBL/GenBank/DDBJ databases">
        <title>Multi-omics insights into the function and evolution of sodium benzoate biodegradation pathways in Benzoatithermus flavus gen. nov., sp. nov. from hot spring.</title>
        <authorList>
            <person name="Hu C.-J."/>
            <person name="Li W.-J."/>
        </authorList>
    </citation>
    <scope>NUCLEOTIDE SEQUENCE [LARGE SCALE GENOMIC DNA]</scope>
    <source>
        <strain evidence="1 2">SYSU G07066</strain>
    </source>
</reference>
<dbReference type="Proteomes" id="UP001375743">
    <property type="component" value="Unassembled WGS sequence"/>
</dbReference>
<protein>
    <submittedName>
        <fullName evidence="1">Uncharacterized protein</fullName>
    </submittedName>
</protein>
<dbReference type="EMBL" id="JBBLZC010000005">
    <property type="protein sequence ID" value="MEK0082973.1"/>
    <property type="molecule type" value="Genomic_DNA"/>
</dbReference>
<evidence type="ECO:0000313" key="1">
    <source>
        <dbReference type="EMBL" id="MEK0082973.1"/>
    </source>
</evidence>